<dbReference type="GO" id="GO:0006633">
    <property type="term" value="P:fatty acid biosynthetic process"/>
    <property type="evidence" value="ECO:0007669"/>
    <property type="project" value="UniProtKB-UniRule"/>
</dbReference>
<evidence type="ECO:0000256" key="9">
    <source>
        <dbReference type="ARBA" id="ARBA00023160"/>
    </source>
</evidence>
<dbReference type="CDD" id="cd00830">
    <property type="entry name" value="KAS_III"/>
    <property type="match status" value="1"/>
</dbReference>
<dbReference type="SUPFAM" id="SSF53901">
    <property type="entry name" value="Thiolase-like"/>
    <property type="match status" value="1"/>
</dbReference>
<evidence type="ECO:0000256" key="11">
    <source>
        <dbReference type="ARBA" id="ARBA00023315"/>
    </source>
</evidence>
<evidence type="ECO:0000256" key="3">
    <source>
        <dbReference type="ARBA" id="ARBA00012333"/>
    </source>
</evidence>
<keyword evidence="11 13" id="KW-0012">Acyltransferase</keyword>
<keyword evidence="8 13" id="KW-0443">Lipid metabolism</keyword>
<keyword evidence="9 13" id="KW-0275">Fatty acid biosynthesis</keyword>
<feature type="domain" description="Beta-ketoacyl-[acyl-carrier-protein] synthase III N-terminal" evidence="15">
    <location>
        <begin position="109"/>
        <end position="187"/>
    </location>
</feature>
<gene>
    <name evidence="13" type="primary">fabH</name>
    <name evidence="16" type="ORF">PYK22_02092</name>
</gene>
<dbReference type="AlphaFoldDB" id="A0A0B6WZG4"/>
<feature type="domain" description="Beta-ketoacyl-[acyl-carrier-protein] synthase III C-terminal" evidence="14">
    <location>
        <begin position="239"/>
        <end position="328"/>
    </location>
</feature>
<dbReference type="STRING" id="454194.PYK22_02092"/>
<organism evidence="16 17">
    <name type="scientific">Pyrinomonas methylaliphatogenes</name>
    <dbReference type="NCBI Taxonomy" id="454194"/>
    <lineage>
        <taxon>Bacteria</taxon>
        <taxon>Pseudomonadati</taxon>
        <taxon>Acidobacteriota</taxon>
        <taxon>Blastocatellia</taxon>
        <taxon>Blastocatellales</taxon>
        <taxon>Pyrinomonadaceae</taxon>
        <taxon>Pyrinomonas</taxon>
    </lineage>
</organism>
<reference evidence="16 17" key="2">
    <citation type="submission" date="2015-01" db="EMBL/GenBank/DDBJ databases">
        <title>Complete genome sequence of Pyrinomonas methylaliphatogenes type strain K22T.</title>
        <authorList>
            <person name="Lee K.C.Y."/>
            <person name="Power J.F."/>
            <person name="Dunfield P.F."/>
            <person name="Morgan X.C."/>
            <person name="Huttenhower C."/>
            <person name="Stott M.B."/>
        </authorList>
    </citation>
    <scope>NUCLEOTIDE SEQUENCE [LARGE SCALE GENOMIC DNA]</scope>
    <source>
        <strain evidence="16 17">K22</strain>
    </source>
</reference>
<keyword evidence="6 13" id="KW-0808">Transferase</keyword>
<dbReference type="GO" id="GO:0044550">
    <property type="term" value="P:secondary metabolite biosynthetic process"/>
    <property type="evidence" value="ECO:0007669"/>
    <property type="project" value="TreeGrafter"/>
</dbReference>
<dbReference type="UniPathway" id="UPA00094"/>
<feature type="active site" evidence="13">
    <location>
        <position position="285"/>
    </location>
</feature>
<evidence type="ECO:0000256" key="7">
    <source>
        <dbReference type="ARBA" id="ARBA00022832"/>
    </source>
</evidence>
<dbReference type="NCBIfam" id="TIGR00747">
    <property type="entry name" value="fabH"/>
    <property type="match status" value="1"/>
</dbReference>
<protein>
    <recommendedName>
        <fullName evidence="3 13">Beta-ketoacyl-[acyl-carrier-protein] synthase III</fullName>
        <shortName evidence="13">Beta-ketoacyl-ACP synthase III</shortName>
        <shortName evidence="13">KAS III</shortName>
        <ecNumber evidence="3 13">2.3.1.180</ecNumber>
    </recommendedName>
    <alternativeName>
        <fullName evidence="13">3-oxoacyl-[acyl-carrier-protein] synthase 3</fullName>
    </alternativeName>
    <alternativeName>
        <fullName evidence="13">3-oxoacyl-[acyl-carrier-protein] synthase III</fullName>
    </alternativeName>
</protein>
<dbReference type="PANTHER" id="PTHR34069">
    <property type="entry name" value="3-OXOACYL-[ACYL-CARRIER-PROTEIN] SYNTHASE 3"/>
    <property type="match status" value="1"/>
</dbReference>
<evidence type="ECO:0000256" key="13">
    <source>
        <dbReference type="HAMAP-Rule" id="MF_01815"/>
    </source>
</evidence>
<evidence type="ECO:0000256" key="4">
    <source>
        <dbReference type="ARBA" id="ARBA00022490"/>
    </source>
</evidence>
<accession>A0A0B6WZG4</accession>
<reference evidence="16 17" key="1">
    <citation type="submission" date="2013-12" db="EMBL/GenBank/DDBJ databases">
        <authorList>
            <person name="Stott M."/>
        </authorList>
    </citation>
    <scope>NUCLEOTIDE SEQUENCE [LARGE SCALE GENOMIC DNA]</scope>
    <source>
        <strain evidence="16 17">K22</strain>
    </source>
</reference>
<keyword evidence="10 13" id="KW-0511">Multifunctional enzyme</keyword>
<evidence type="ECO:0000256" key="8">
    <source>
        <dbReference type="ARBA" id="ARBA00023098"/>
    </source>
</evidence>
<evidence type="ECO:0000256" key="10">
    <source>
        <dbReference type="ARBA" id="ARBA00023268"/>
    </source>
</evidence>
<feature type="active site" evidence="13">
    <location>
        <position position="115"/>
    </location>
</feature>
<dbReference type="RefSeq" id="WP_041977312.1">
    <property type="nucleotide sequence ID" value="NZ_CBXV010000007.1"/>
</dbReference>
<evidence type="ECO:0000313" key="16">
    <source>
        <dbReference type="EMBL" id="CDM66082.1"/>
    </source>
</evidence>
<dbReference type="GO" id="GO:0004315">
    <property type="term" value="F:3-oxoacyl-[acyl-carrier-protein] synthase activity"/>
    <property type="evidence" value="ECO:0007669"/>
    <property type="project" value="InterPro"/>
</dbReference>
<dbReference type="GO" id="GO:0033818">
    <property type="term" value="F:beta-ketoacyl-acyl-carrier-protein synthase III activity"/>
    <property type="evidence" value="ECO:0007669"/>
    <property type="project" value="UniProtKB-UniRule"/>
</dbReference>
<dbReference type="EC" id="2.3.1.180" evidence="3 13"/>
<dbReference type="NCBIfam" id="NF006829">
    <property type="entry name" value="PRK09352.1"/>
    <property type="match status" value="1"/>
</dbReference>
<dbReference type="InterPro" id="IPR016039">
    <property type="entry name" value="Thiolase-like"/>
</dbReference>
<comment type="catalytic activity">
    <reaction evidence="12">
        <text>malonyl-[ACP] + acetyl-CoA + H(+) = 3-oxobutanoyl-[ACP] + CO2 + CoA</text>
        <dbReference type="Rhea" id="RHEA:12080"/>
        <dbReference type="Rhea" id="RHEA-COMP:9623"/>
        <dbReference type="Rhea" id="RHEA-COMP:9625"/>
        <dbReference type="ChEBI" id="CHEBI:15378"/>
        <dbReference type="ChEBI" id="CHEBI:16526"/>
        <dbReference type="ChEBI" id="CHEBI:57287"/>
        <dbReference type="ChEBI" id="CHEBI:57288"/>
        <dbReference type="ChEBI" id="CHEBI:78449"/>
        <dbReference type="ChEBI" id="CHEBI:78450"/>
        <dbReference type="EC" id="2.3.1.180"/>
    </reaction>
    <physiologicalReaction direction="left-to-right" evidence="12">
        <dbReference type="Rhea" id="RHEA:12081"/>
    </physiologicalReaction>
</comment>
<evidence type="ECO:0000256" key="1">
    <source>
        <dbReference type="ARBA" id="ARBA00005194"/>
    </source>
</evidence>
<evidence type="ECO:0000256" key="6">
    <source>
        <dbReference type="ARBA" id="ARBA00022679"/>
    </source>
</evidence>
<dbReference type="PANTHER" id="PTHR34069:SF2">
    <property type="entry name" value="BETA-KETOACYL-[ACYL-CARRIER-PROTEIN] SYNTHASE III"/>
    <property type="match status" value="1"/>
</dbReference>
<evidence type="ECO:0000313" key="17">
    <source>
        <dbReference type="Proteomes" id="UP000031518"/>
    </source>
</evidence>
<dbReference type="InterPro" id="IPR013751">
    <property type="entry name" value="ACP_syn_III_N"/>
</dbReference>
<feature type="region of interest" description="ACP-binding" evidence="13">
    <location>
        <begin position="256"/>
        <end position="260"/>
    </location>
</feature>
<comment type="subcellular location">
    <subcellularLocation>
        <location evidence="13">Cytoplasm</location>
    </subcellularLocation>
</comment>
<proteinExistence type="inferred from homology"/>
<evidence type="ECO:0000259" key="14">
    <source>
        <dbReference type="Pfam" id="PF08541"/>
    </source>
</evidence>
<evidence type="ECO:0000259" key="15">
    <source>
        <dbReference type="Pfam" id="PF08545"/>
    </source>
</evidence>
<evidence type="ECO:0000256" key="5">
    <source>
        <dbReference type="ARBA" id="ARBA00022516"/>
    </source>
</evidence>
<comment type="pathway">
    <text evidence="1 13">Lipid metabolism; fatty acid biosynthesis.</text>
</comment>
<name>A0A0B6WZG4_9BACT</name>
<dbReference type="Gene3D" id="3.40.47.10">
    <property type="match status" value="1"/>
</dbReference>
<keyword evidence="5 13" id="KW-0444">Lipid biosynthesis</keyword>
<comment type="function">
    <text evidence="13">Catalyzes the condensation reaction of fatty acid synthesis by the addition to an acyl acceptor of two carbons from malonyl-ACP. Catalyzes the first condensation reaction which initiates fatty acid synthesis and may therefore play a role in governing the total rate of fatty acid production. Possesses both acetoacetyl-ACP synthase and acetyl transacylase activities. Its substrate specificity determines the biosynthesis of branched-chain and/or straight-chain of fatty acids.</text>
</comment>
<keyword evidence="4 13" id="KW-0963">Cytoplasm</keyword>
<comment type="domain">
    <text evidence="13">The last Arg residue of the ACP-binding site is essential for the weak association between ACP/AcpP and FabH.</text>
</comment>
<dbReference type="GO" id="GO:0005737">
    <property type="term" value="C:cytoplasm"/>
    <property type="evidence" value="ECO:0007669"/>
    <property type="project" value="UniProtKB-SubCell"/>
</dbReference>
<dbReference type="EMBL" id="CBXV010000007">
    <property type="protein sequence ID" value="CDM66082.1"/>
    <property type="molecule type" value="Genomic_DNA"/>
</dbReference>
<comment type="subunit">
    <text evidence="13">Homodimer.</text>
</comment>
<dbReference type="FunFam" id="3.40.47.10:FF:000004">
    <property type="entry name" value="3-oxoacyl-[acyl-carrier-protein] synthase 3"/>
    <property type="match status" value="1"/>
</dbReference>
<feature type="active site" evidence="13">
    <location>
        <position position="255"/>
    </location>
</feature>
<keyword evidence="17" id="KW-1185">Reference proteome</keyword>
<dbReference type="InterPro" id="IPR013747">
    <property type="entry name" value="ACP_syn_III_C"/>
</dbReference>
<keyword evidence="7 13" id="KW-0276">Fatty acid metabolism</keyword>
<dbReference type="InterPro" id="IPR004655">
    <property type="entry name" value="FabH"/>
</dbReference>
<dbReference type="Pfam" id="PF08545">
    <property type="entry name" value="ACP_syn_III"/>
    <property type="match status" value="1"/>
</dbReference>
<comment type="similarity">
    <text evidence="2 13">Belongs to the thiolase-like superfamily. FabH family.</text>
</comment>
<dbReference type="HAMAP" id="MF_01815">
    <property type="entry name" value="FabH"/>
    <property type="match status" value="1"/>
</dbReference>
<sequence>MGNVNAGILGTGRSYPEGVLTNADLEKMVDTSDEWITTRTGIKQRHKAAPDEYTSLFAVRAGRQAIESARIDPLDIDLLICATVTPDQILPSTGCLVQAELGAHRAAAFDLAAACSGFIYGLALAREMIRGGRIRYALVIGAEVLTRYVDYTDRSTCVLFGDGAGAAVLGPVEPERGILATRIRSDGRYAEHLYAPGGGTRLGTTPETLACGLHYYKMRGNELFKVAVRAMAEVALEVLQEAGKEARDVDLFIPHQANQRITDAVAEKLGVDPSKVYSNIAWHGNTSAASIPIALDECVEQERVRPGDLVLMASFGGGVTWGGALLRW</sequence>
<evidence type="ECO:0000256" key="12">
    <source>
        <dbReference type="ARBA" id="ARBA00051096"/>
    </source>
</evidence>
<dbReference type="Pfam" id="PF08541">
    <property type="entry name" value="ACP_syn_III_C"/>
    <property type="match status" value="1"/>
</dbReference>
<dbReference type="Proteomes" id="UP000031518">
    <property type="component" value="Unassembled WGS sequence"/>
</dbReference>
<evidence type="ECO:0000256" key="2">
    <source>
        <dbReference type="ARBA" id="ARBA00008642"/>
    </source>
</evidence>